<dbReference type="EMBL" id="LNZH02000212">
    <property type="protein sequence ID" value="OCB84967.1"/>
    <property type="molecule type" value="Genomic_DNA"/>
</dbReference>
<dbReference type="PANTHER" id="PTHR12226:SF2">
    <property type="entry name" value="MANNOSE-P-DOLICHOL UTILIZATION DEFECT 1 PROTEIN"/>
    <property type="match status" value="1"/>
</dbReference>
<reference evidence="11" key="1">
    <citation type="submission" date="2016-06" db="EMBL/GenBank/DDBJ databases">
        <title>Draft Genome sequence of the fungus Inonotus baumii.</title>
        <authorList>
            <person name="Zhu H."/>
            <person name="Lin W."/>
        </authorList>
    </citation>
    <scope>NUCLEOTIDE SEQUENCE</scope>
    <source>
        <strain evidence="11">821</strain>
    </source>
</reference>
<dbReference type="InterPro" id="IPR016817">
    <property type="entry name" value="MannP-dilichol_defect-1"/>
</dbReference>
<feature type="transmembrane region" description="Helical" evidence="10">
    <location>
        <begin position="138"/>
        <end position="157"/>
    </location>
</feature>
<keyword evidence="6 8" id="KW-0472">Membrane</keyword>
<keyword evidence="3 8" id="KW-0812">Transmembrane</keyword>
<proteinExistence type="inferred from homology"/>
<evidence type="ECO:0000313" key="11">
    <source>
        <dbReference type="EMBL" id="OCB84967.1"/>
    </source>
</evidence>
<evidence type="ECO:0000256" key="6">
    <source>
        <dbReference type="ARBA" id="ARBA00023136"/>
    </source>
</evidence>
<protein>
    <recommendedName>
        <fullName evidence="8">Mannose-P-dolichol utilization defect 1 protein homolog</fullName>
    </recommendedName>
</protein>
<evidence type="ECO:0000256" key="7">
    <source>
        <dbReference type="ARBA" id="ARBA00038475"/>
    </source>
</evidence>
<dbReference type="GO" id="GO:0016020">
    <property type="term" value="C:membrane"/>
    <property type="evidence" value="ECO:0007669"/>
    <property type="project" value="UniProtKB-SubCell"/>
</dbReference>
<sequence>MTAITQNFPWFIREPAVAIVGEKCYHSLVEELNVGDVECLKYALSKGLGVGIVIGGSIMKVPQVLIILRARSARGLSFTAYVLETLSYAITLVYSFRNDFPFSTYGENFFLTLQNAIITVLIAYFPSPSLRRAKTNSVAAFSTFLATLAGAFTLYYLPSTSLALLQLATTPLSVLSKFPQIMTNHRARSTGQLSAFAVISQVAGCLARLFTTVTETGDPLLFLAFATALALNCVLGAQMWMYWGQDADTKGIDIGKIPPSEKDKSWARPAQVDITVQPASPVAPGPRYGSPTPSGRRWARKVD</sequence>
<evidence type="ECO:0000256" key="9">
    <source>
        <dbReference type="SAM" id="MobiDB-lite"/>
    </source>
</evidence>
<feature type="transmembrane region" description="Helical" evidence="10">
    <location>
        <begin position="220"/>
        <end position="243"/>
    </location>
</feature>
<comment type="similarity">
    <text evidence="7 8">Belongs to the MPDU1 (TC 2.A.43.3) family.</text>
</comment>
<evidence type="ECO:0000256" key="4">
    <source>
        <dbReference type="ARBA" id="ARBA00022737"/>
    </source>
</evidence>
<organism evidence="11 12">
    <name type="scientific">Sanghuangporus baumii</name>
    <name type="common">Phellinus baumii</name>
    <dbReference type="NCBI Taxonomy" id="108892"/>
    <lineage>
        <taxon>Eukaryota</taxon>
        <taxon>Fungi</taxon>
        <taxon>Dikarya</taxon>
        <taxon>Basidiomycota</taxon>
        <taxon>Agaricomycotina</taxon>
        <taxon>Agaricomycetes</taxon>
        <taxon>Hymenochaetales</taxon>
        <taxon>Hymenochaetaceae</taxon>
        <taxon>Sanghuangporus</taxon>
    </lineage>
</organism>
<comment type="caution">
    <text evidence="11">The sequence shown here is derived from an EMBL/GenBank/DDBJ whole genome shotgun (WGS) entry which is preliminary data.</text>
</comment>
<dbReference type="Proteomes" id="UP000757232">
    <property type="component" value="Unassembled WGS sequence"/>
</dbReference>
<gene>
    <name evidence="11" type="ORF">A7U60_g7921</name>
</gene>
<feature type="region of interest" description="Disordered" evidence="9">
    <location>
        <begin position="255"/>
        <end position="303"/>
    </location>
</feature>
<feature type="transmembrane region" description="Helical" evidence="10">
    <location>
        <begin position="48"/>
        <end position="68"/>
    </location>
</feature>
<feature type="transmembrane region" description="Helical" evidence="10">
    <location>
        <begin position="108"/>
        <end position="126"/>
    </location>
</feature>
<dbReference type="InterPro" id="IPR006603">
    <property type="entry name" value="PQ-loop_rpt"/>
</dbReference>
<dbReference type="Gene3D" id="1.20.1280.290">
    <property type="match status" value="2"/>
</dbReference>
<comment type="subcellular location">
    <subcellularLocation>
        <location evidence="1 8">Membrane</location>
        <topology evidence="1 8">Multi-pass membrane protein</topology>
    </subcellularLocation>
</comment>
<evidence type="ECO:0000256" key="2">
    <source>
        <dbReference type="ARBA" id="ARBA00022448"/>
    </source>
</evidence>
<keyword evidence="5 8" id="KW-1133">Transmembrane helix</keyword>
<keyword evidence="2" id="KW-0813">Transport</keyword>
<dbReference type="PANTHER" id="PTHR12226">
    <property type="entry name" value="MANNOSE-P-DOLICHOL UTILIZATION DEFECT 1 LEC35 -RELATED"/>
    <property type="match status" value="1"/>
</dbReference>
<accession>A0A9Q5HSF3</accession>
<evidence type="ECO:0000256" key="8">
    <source>
        <dbReference type="PIRNR" id="PIRNR023381"/>
    </source>
</evidence>
<feature type="transmembrane region" description="Helical" evidence="10">
    <location>
        <begin position="75"/>
        <end position="96"/>
    </location>
</feature>
<keyword evidence="4" id="KW-0677">Repeat</keyword>
<dbReference type="PIRSF" id="PIRSF023381">
    <property type="entry name" value="MannP-dilichol_defect-1p"/>
    <property type="match status" value="1"/>
</dbReference>
<evidence type="ECO:0000256" key="1">
    <source>
        <dbReference type="ARBA" id="ARBA00004141"/>
    </source>
</evidence>
<dbReference type="Pfam" id="PF04193">
    <property type="entry name" value="PQ-loop"/>
    <property type="match status" value="2"/>
</dbReference>
<evidence type="ECO:0000313" key="12">
    <source>
        <dbReference type="Proteomes" id="UP000757232"/>
    </source>
</evidence>
<evidence type="ECO:0000256" key="3">
    <source>
        <dbReference type="ARBA" id="ARBA00022692"/>
    </source>
</evidence>
<evidence type="ECO:0000256" key="5">
    <source>
        <dbReference type="ARBA" id="ARBA00022989"/>
    </source>
</evidence>
<dbReference type="AlphaFoldDB" id="A0A9Q5HSF3"/>
<name>A0A9Q5HSF3_SANBA</name>
<evidence type="ECO:0000256" key="10">
    <source>
        <dbReference type="SAM" id="Phobius"/>
    </source>
</evidence>
<feature type="compositionally biased region" description="Basic and acidic residues" evidence="9">
    <location>
        <begin position="255"/>
        <end position="266"/>
    </location>
</feature>
<dbReference type="FunFam" id="1.20.1280.290:FF:000006">
    <property type="entry name" value="mannose-P-dolichol utilization defect 1 protein"/>
    <property type="match status" value="1"/>
</dbReference>
<keyword evidence="12" id="KW-1185">Reference proteome</keyword>
<dbReference type="OrthoDB" id="271506at2759"/>
<dbReference type="SMART" id="SM00679">
    <property type="entry name" value="CTNS"/>
    <property type="match status" value="2"/>
</dbReference>